<evidence type="ECO:0000259" key="2">
    <source>
        <dbReference type="PROSITE" id="PS50966"/>
    </source>
</evidence>
<reference evidence="3 4" key="1">
    <citation type="submission" date="2010-10" db="EMBL/GenBank/DDBJ databases">
        <title>Complete sequence of Frankia sp. EuI1c.</title>
        <authorList>
            <consortium name="US DOE Joint Genome Institute"/>
            <person name="Lucas S."/>
            <person name="Copeland A."/>
            <person name="Lapidus A."/>
            <person name="Cheng J.-F."/>
            <person name="Bruce D."/>
            <person name="Goodwin L."/>
            <person name="Pitluck S."/>
            <person name="Chertkov O."/>
            <person name="Detter J.C."/>
            <person name="Han C."/>
            <person name="Tapia R."/>
            <person name="Land M."/>
            <person name="Hauser L."/>
            <person name="Jeffries C."/>
            <person name="Kyrpides N."/>
            <person name="Ivanova N."/>
            <person name="Mikhailova N."/>
            <person name="Beauchemin N."/>
            <person name="Sen A."/>
            <person name="Sur S.A."/>
            <person name="Gtari M."/>
            <person name="Wall L."/>
            <person name="Tisa L."/>
            <person name="Woyke T."/>
        </authorList>
    </citation>
    <scope>NUCLEOTIDE SEQUENCE [LARGE SCALE GENOMIC DNA]</scope>
    <source>
        <strain evidence="4">DSM 45817 / CECT 9037 / EuI1c</strain>
    </source>
</reference>
<proteinExistence type="predicted"/>
<dbReference type="GO" id="GO:0008270">
    <property type="term" value="F:zinc ion binding"/>
    <property type="evidence" value="ECO:0007669"/>
    <property type="project" value="UniProtKB-KW"/>
</dbReference>
<name>E3J670_PSEI1</name>
<dbReference type="Proteomes" id="UP000002484">
    <property type="component" value="Chromosome"/>
</dbReference>
<dbReference type="InParanoid" id="E3J670"/>
<dbReference type="RefSeq" id="WP_013421484.1">
    <property type="nucleotide sequence ID" value="NC_014666.1"/>
</dbReference>
<keyword evidence="1" id="KW-0862">Zinc</keyword>
<keyword evidence="1" id="KW-0479">Metal-binding</keyword>
<feature type="domain" description="SWIM-type" evidence="2">
    <location>
        <begin position="111"/>
        <end position="150"/>
    </location>
</feature>
<dbReference type="InterPro" id="IPR007527">
    <property type="entry name" value="Znf_SWIM"/>
</dbReference>
<dbReference type="Pfam" id="PF19474">
    <property type="entry name" value="DUF6011"/>
    <property type="match status" value="1"/>
</dbReference>
<evidence type="ECO:0000313" key="3">
    <source>
        <dbReference type="EMBL" id="ADP78361.1"/>
    </source>
</evidence>
<keyword evidence="4" id="KW-1185">Reference proteome</keyword>
<evidence type="ECO:0000256" key="1">
    <source>
        <dbReference type="PROSITE-ProRule" id="PRU00325"/>
    </source>
</evidence>
<dbReference type="Pfam" id="PF04434">
    <property type="entry name" value="SWIM"/>
    <property type="match status" value="1"/>
</dbReference>
<dbReference type="HOGENOM" id="CLU_1737888_0_0_11"/>
<dbReference type="KEGG" id="fri:FraEuI1c_0275"/>
<dbReference type="InterPro" id="IPR046053">
    <property type="entry name" value="DUF6011"/>
</dbReference>
<sequence length="153" mass="15857">MTILDTRPAAAPADPFAALDSFGADTDEMAARFAAVVADFTPAPAATCLGCGRRITAAASVARGYGEGCWRRARRRAALLAGSFSDRQVEQAVEAVEDGAIVPAETPRAWLVVSSKGDEVYQTDGAACDCPAGQSGRICWHLASVALVERAAA</sequence>
<dbReference type="PROSITE" id="PS50966">
    <property type="entry name" value="ZF_SWIM"/>
    <property type="match status" value="1"/>
</dbReference>
<dbReference type="AlphaFoldDB" id="E3J670"/>
<accession>E3J670</accession>
<organism evidence="3 4">
    <name type="scientific">Pseudofrankia inefficax (strain DSM 45817 / CECT 9037 / DDB 130130 / EuI1c)</name>
    <name type="common">Frankia inefficax</name>
    <dbReference type="NCBI Taxonomy" id="298654"/>
    <lineage>
        <taxon>Bacteria</taxon>
        <taxon>Bacillati</taxon>
        <taxon>Actinomycetota</taxon>
        <taxon>Actinomycetes</taxon>
        <taxon>Frankiales</taxon>
        <taxon>Frankiaceae</taxon>
        <taxon>Pseudofrankia</taxon>
    </lineage>
</organism>
<gene>
    <name evidence="3" type="ordered locus">FraEuI1c_0275</name>
</gene>
<dbReference type="EMBL" id="CP002299">
    <property type="protein sequence ID" value="ADP78361.1"/>
    <property type="molecule type" value="Genomic_DNA"/>
</dbReference>
<keyword evidence="1" id="KW-0863">Zinc-finger</keyword>
<protein>
    <recommendedName>
        <fullName evidence="2">SWIM-type domain-containing protein</fullName>
    </recommendedName>
</protein>
<evidence type="ECO:0000313" key="4">
    <source>
        <dbReference type="Proteomes" id="UP000002484"/>
    </source>
</evidence>
<dbReference type="STRING" id="298654.FraEuI1c_0275"/>